<name>A0ABR4JL62_9EURO</name>
<evidence type="ECO:0000313" key="2">
    <source>
        <dbReference type="Proteomes" id="UP001610446"/>
    </source>
</evidence>
<sequence length="68" mass="7486">MRNNETAWMVTTCQCCRCNAGSHTQRSPTCTRTRSGPDLTQSQSLLSILSSCTPRCSSPWGIAFLLCE</sequence>
<protein>
    <submittedName>
        <fullName evidence="1">Uncharacterized protein</fullName>
    </submittedName>
</protein>
<gene>
    <name evidence="1" type="ORF">BJY01DRAFT_218101</name>
</gene>
<evidence type="ECO:0000313" key="1">
    <source>
        <dbReference type="EMBL" id="KAL2840771.1"/>
    </source>
</evidence>
<dbReference type="EMBL" id="JBFXLU010000117">
    <property type="protein sequence ID" value="KAL2840771.1"/>
    <property type="molecule type" value="Genomic_DNA"/>
</dbReference>
<organism evidence="1 2">
    <name type="scientific">Aspergillus pseudoustus</name>
    <dbReference type="NCBI Taxonomy" id="1810923"/>
    <lineage>
        <taxon>Eukaryota</taxon>
        <taxon>Fungi</taxon>
        <taxon>Dikarya</taxon>
        <taxon>Ascomycota</taxon>
        <taxon>Pezizomycotina</taxon>
        <taxon>Eurotiomycetes</taxon>
        <taxon>Eurotiomycetidae</taxon>
        <taxon>Eurotiales</taxon>
        <taxon>Aspergillaceae</taxon>
        <taxon>Aspergillus</taxon>
        <taxon>Aspergillus subgen. Nidulantes</taxon>
    </lineage>
</organism>
<accession>A0ABR4JL62</accession>
<proteinExistence type="predicted"/>
<keyword evidence="2" id="KW-1185">Reference proteome</keyword>
<reference evidence="1 2" key="1">
    <citation type="submission" date="2024-07" db="EMBL/GenBank/DDBJ databases">
        <title>Section-level genome sequencing and comparative genomics of Aspergillus sections Usti and Cavernicolus.</title>
        <authorList>
            <consortium name="Lawrence Berkeley National Laboratory"/>
            <person name="Nybo J.L."/>
            <person name="Vesth T.C."/>
            <person name="Theobald S."/>
            <person name="Frisvad J.C."/>
            <person name="Larsen T.O."/>
            <person name="Kjaerboelling I."/>
            <person name="Rothschild-Mancinelli K."/>
            <person name="Lyhne E.K."/>
            <person name="Kogle M.E."/>
            <person name="Barry K."/>
            <person name="Clum A."/>
            <person name="Na H."/>
            <person name="Ledsgaard L."/>
            <person name="Lin J."/>
            <person name="Lipzen A."/>
            <person name="Kuo A."/>
            <person name="Riley R."/>
            <person name="Mondo S."/>
            <person name="Labutti K."/>
            <person name="Haridas S."/>
            <person name="Pangalinan J."/>
            <person name="Salamov A.A."/>
            <person name="Simmons B.A."/>
            <person name="Magnuson J.K."/>
            <person name="Chen J."/>
            <person name="Drula E."/>
            <person name="Henrissat B."/>
            <person name="Wiebenga A."/>
            <person name="Lubbers R.J."/>
            <person name="Gomes A.C."/>
            <person name="Makela M.R."/>
            <person name="Stajich J."/>
            <person name="Grigoriev I.V."/>
            <person name="Mortensen U.H."/>
            <person name="De Vries R.P."/>
            <person name="Baker S.E."/>
            <person name="Andersen M.R."/>
        </authorList>
    </citation>
    <scope>NUCLEOTIDE SEQUENCE [LARGE SCALE GENOMIC DNA]</scope>
    <source>
        <strain evidence="1 2">CBS 123904</strain>
    </source>
</reference>
<dbReference type="Proteomes" id="UP001610446">
    <property type="component" value="Unassembled WGS sequence"/>
</dbReference>
<comment type="caution">
    <text evidence="1">The sequence shown here is derived from an EMBL/GenBank/DDBJ whole genome shotgun (WGS) entry which is preliminary data.</text>
</comment>